<gene>
    <name evidence="1" type="ORF">BCV30_16930</name>
</gene>
<sequence length="116" mass="12984">MELETLLNALTQAPESIQFEDTMQVIEANYDFSESEFRNGDVVNVVGQNNGSCKIFAFGLAQDLSPEQTLACFGQFYRNDVLGFPESTDHQNIRNFMVHGWSGVQFSQPALIAKTK</sequence>
<evidence type="ECO:0000313" key="2">
    <source>
        <dbReference type="Proteomes" id="UP000235778"/>
    </source>
</evidence>
<dbReference type="InterPro" id="IPR014984">
    <property type="entry name" value="HopJ"/>
</dbReference>
<evidence type="ECO:0000313" key="1">
    <source>
        <dbReference type="EMBL" id="PME57976.1"/>
    </source>
</evidence>
<accession>A0A1B9QDZ8</accession>
<dbReference type="EMBL" id="MCSI01000160">
    <property type="protein sequence ID" value="PME57976.1"/>
    <property type="molecule type" value="Genomic_DNA"/>
</dbReference>
<protein>
    <submittedName>
        <fullName evidence="1">Type III effector</fullName>
    </submittedName>
</protein>
<dbReference type="RefSeq" id="WP_017105319.1">
    <property type="nucleotide sequence ID" value="NZ_MAKA01000088.1"/>
</dbReference>
<dbReference type="Proteomes" id="UP000235778">
    <property type="component" value="Unassembled WGS sequence"/>
</dbReference>
<name>A0A1B9QDZ8_9VIBR</name>
<organism evidence="1 2">
    <name type="scientific">Vibrio lentus</name>
    <dbReference type="NCBI Taxonomy" id="136468"/>
    <lineage>
        <taxon>Bacteria</taxon>
        <taxon>Pseudomonadati</taxon>
        <taxon>Pseudomonadota</taxon>
        <taxon>Gammaproteobacteria</taxon>
        <taxon>Vibrionales</taxon>
        <taxon>Vibrionaceae</taxon>
        <taxon>Vibrio</taxon>
    </lineage>
</organism>
<comment type="caution">
    <text evidence="1">The sequence shown here is derived from an EMBL/GenBank/DDBJ whole genome shotgun (WGS) entry which is preliminary data.</text>
</comment>
<proteinExistence type="predicted"/>
<reference evidence="2" key="1">
    <citation type="submission" date="2016-07" db="EMBL/GenBank/DDBJ databases">
        <title>Nontailed viruses are major unrecognized killers of bacteria in the ocean.</title>
        <authorList>
            <person name="Kauffman K."/>
            <person name="Hussain F."/>
            <person name="Yang J."/>
            <person name="Arevalo P."/>
            <person name="Brown J."/>
            <person name="Cutler M."/>
            <person name="Kelly L."/>
            <person name="Polz M.F."/>
        </authorList>
    </citation>
    <scope>NUCLEOTIDE SEQUENCE [LARGE SCALE GENOMIC DNA]</scope>
    <source>
        <strain evidence="2">10N.286.55.C1</strain>
    </source>
</reference>
<dbReference type="InterPro" id="IPR038604">
    <property type="entry name" value="HopJ_sf"/>
</dbReference>
<dbReference type="AlphaFoldDB" id="A0A1B9QDZ8"/>
<dbReference type="Pfam" id="PF08888">
    <property type="entry name" value="HopJ"/>
    <property type="match status" value="1"/>
</dbReference>
<dbReference type="Gene3D" id="3.20.160.10">
    <property type="entry name" value="vpa0580 domain like"/>
    <property type="match status" value="1"/>
</dbReference>